<organism evidence="3 4">
    <name type="scientific">Streptococcus hohhotensis</name>
    <dbReference type="NCBI Taxonomy" id="2866998"/>
    <lineage>
        <taxon>Bacteria</taxon>
        <taxon>Bacillati</taxon>
        <taxon>Bacillota</taxon>
        <taxon>Bacilli</taxon>
        <taxon>Lactobacillales</taxon>
        <taxon>Streptococcaceae</taxon>
        <taxon>Streptococcus</taxon>
        <taxon>Streptococcus mitis group</taxon>
    </lineage>
</organism>
<protein>
    <recommendedName>
        <fullName evidence="5">Lipoprotein</fullName>
    </recommendedName>
</protein>
<comment type="caution">
    <text evidence="3">The sequence shown here is derived from an EMBL/GenBank/DDBJ whole genome shotgun (WGS) entry which is preliminary data.</text>
</comment>
<evidence type="ECO:0008006" key="5">
    <source>
        <dbReference type="Google" id="ProtNLM"/>
    </source>
</evidence>
<feature type="compositionally biased region" description="Polar residues" evidence="1">
    <location>
        <begin position="179"/>
        <end position="193"/>
    </location>
</feature>
<feature type="compositionally biased region" description="Basic and acidic residues" evidence="1">
    <location>
        <begin position="139"/>
        <end position="152"/>
    </location>
</feature>
<dbReference type="EMBL" id="JAIRCA020000012">
    <property type="protein sequence ID" value="MDI2139758.1"/>
    <property type="molecule type" value="Genomic_DNA"/>
</dbReference>
<evidence type="ECO:0000256" key="1">
    <source>
        <dbReference type="SAM" id="MobiDB-lite"/>
    </source>
</evidence>
<feature type="compositionally biased region" description="Low complexity" evidence="1">
    <location>
        <begin position="94"/>
        <end position="116"/>
    </location>
</feature>
<evidence type="ECO:0000256" key="2">
    <source>
        <dbReference type="SAM" id="SignalP"/>
    </source>
</evidence>
<dbReference type="PROSITE" id="PS51257">
    <property type="entry name" value="PROKAR_LIPOPROTEIN"/>
    <property type="match status" value="1"/>
</dbReference>
<name>A0ABT6QE62_9STRE</name>
<accession>A0ABT6QE62</accession>
<feature type="signal peptide" evidence="2">
    <location>
        <begin position="1"/>
        <end position="23"/>
    </location>
</feature>
<dbReference type="RefSeq" id="WP_224218787.1">
    <property type="nucleotide sequence ID" value="NZ_JAIRCA020000012.1"/>
</dbReference>
<feature type="region of interest" description="Disordered" evidence="1">
    <location>
        <begin position="177"/>
        <end position="197"/>
    </location>
</feature>
<gene>
    <name evidence="3" type="ORF">K4Z77_006245</name>
</gene>
<dbReference type="Proteomes" id="UP001156146">
    <property type="component" value="Unassembled WGS sequence"/>
</dbReference>
<feature type="compositionally biased region" description="Polar residues" evidence="1">
    <location>
        <begin position="117"/>
        <end position="138"/>
    </location>
</feature>
<reference evidence="3" key="1">
    <citation type="submission" date="2023-05" db="EMBL/GenBank/DDBJ databases">
        <title>Streptococcus hohhotensis sp. nov., isolated from the breast milk of healthy women.</title>
        <authorList>
            <person name="Liu W."/>
        </authorList>
    </citation>
    <scope>NUCLEOTIDE SEQUENCE</scope>
    <source>
        <strain evidence="3">IMAU99199</strain>
    </source>
</reference>
<keyword evidence="4" id="KW-1185">Reference proteome</keyword>
<evidence type="ECO:0000313" key="4">
    <source>
        <dbReference type="Proteomes" id="UP001156146"/>
    </source>
</evidence>
<keyword evidence="2" id="KW-0732">Signal</keyword>
<feature type="chain" id="PRO_5046980946" description="Lipoprotein" evidence="2">
    <location>
        <begin position="24"/>
        <end position="242"/>
    </location>
</feature>
<feature type="region of interest" description="Disordered" evidence="1">
    <location>
        <begin position="27"/>
        <end position="152"/>
    </location>
</feature>
<feature type="compositionally biased region" description="Low complexity" evidence="1">
    <location>
        <begin position="31"/>
        <end position="65"/>
    </location>
</feature>
<proteinExistence type="predicted"/>
<evidence type="ECO:0000313" key="3">
    <source>
        <dbReference type="EMBL" id="MDI2139758.1"/>
    </source>
</evidence>
<sequence length="242" mass="25435">MKKKTYIKLMAATVLASTLLLGACGNKKETTQASSSAKTSQSSNSKVASSSKESKTQKSSSSASSEKTKASTDQSSATATPAPEQRQGQEVSNQQTASQQTASQQTASQQTASQQTPVQVPSTQWAPQAQSNQSNYDPTTDRKLQDKQAEQNKRYKGVLTMVDGDFSAAAGNWKGANGENITVSSGGQFTVESSDGKKENYSIKGYSYTLDDGKYNAKIGGGKIIQITTGADGKVSSVALSQ</sequence>